<name>A0A2G3ECX6_9FIRM</name>
<dbReference type="GO" id="GO:0009102">
    <property type="term" value="P:biotin biosynthetic process"/>
    <property type="evidence" value="ECO:0007669"/>
    <property type="project" value="UniProtKB-UniRule"/>
</dbReference>
<dbReference type="RefSeq" id="WP_099412858.1">
    <property type="nucleotide sequence ID" value="NZ_PDYH01000010.1"/>
</dbReference>
<dbReference type="GO" id="GO:0005524">
    <property type="term" value="F:ATP binding"/>
    <property type="evidence" value="ECO:0007669"/>
    <property type="project" value="UniProtKB-UniRule"/>
</dbReference>
<dbReference type="SUPFAM" id="SSF52540">
    <property type="entry name" value="P-loop containing nucleoside triphosphate hydrolases"/>
    <property type="match status" value="1"/>
</dbReference>
<dbReference type="NCBIfam" id="TIGR00347">
    <property type="entry name" value="bioD"/>
    <property type="match status" value="1"/>
</dbReference>
<evidence type="ECO:0000256" key="2">
    <source>
        <dbReference type="ARBA" id="ARBA00022598"/>
    </source>
</evidence>
<dbReference type="PANTHER" id="PTHR43210:SF2">
    <property type="entry name" value="ATP-DEPENDENT DETHIOBIOTIN SYNTHETASE BIOD 2"/>
    <property type="match status" value="1"/>
</dbReference>
<comment type="similarity">
    <text evidence="9">Belongs to the dethiobiotin synthetase family.</text>
</comment>
<dbReference type="PIRSF" id="PIRSF006755">
    <property type="entry name" value="DTB_synth"/>
    <property type="match status" value="1"/>
</dbReference>
<dbReference type="UniPathway" id="UPA00078">
    <property type="reaction ID" value="UER00161"/>
</dbReference>
<accession>A0A2G3ECX6</accession>
<comment type="cofactor">
    <cofactor evidence="9">
        <name>Mg(2+)</name>
        <dbReference type="ChEBI" id="CHEBI:18420"/>
    </cofactor>
</comment>
<feature type="binding site" evidence="9">
    <location>
        <position position="60"/>
    </location>
    <ligand>
        <name>Mg(2+)</name>
        <dbReference type="ChEBI" id="CHEBI:18420"/>
    </ligand>
</feature>
<evidence type="ECO:0000256" key="9">
    <source>
        <dbReference type="HAMAP-Rule" id="MF_00336"/>
    </source>
</evidence>
<dbReference type="GO" id="GO:0000287">
    <property type="term" value="F:magnesium ion binding"/>
    <property type="evidence" value="ECO:0007669"/>
    <property type="project" value="UniProtKB-UniRule"/>
</dbReference>
<keyword evidence="2 9" id="KW-0436">Ligase</keyword>
<evidence type="ECO:0000313" key="11">
    <source>
        <dbReference type="Proteomes" id="UP000224317"/>
    </source>
</evidence>
<keyword evidence="4 9" id="KW-0547">Nucleotide-binding</keyword>
<feature type="active site" evidence="9">
    <location>
        <position position="47"/>
    </location>
</feature>
<comment type="pathway">
    <text evidence="9">Cofactor biosynthesis; biotin biosynthesis; biotin from 7,8-diaminononanoate: step 1/2.</text>
</comment>
<evidence type="ECO:0000256" key="8">
    <source>
        <dbReference type="ARBA" id="ARBA00047386"/>
    </source>
</evidence>
<dbReference type="Pfam" id="PF13500">
    <property type="entry name" value="AAA_26"/>
    <property type="match status" value="1"/>
</dbReference>
<dbReference type="PANTHER" id="PTHR43210">
    <property type="entry name" value="DETHIOBIOTIN SYNTHETASE"/>
    <property type="match status" value="1"/>
</dbReference>
<dbReference type="InterPro" id="IPR004472">
    <property type="entry name" value="DTB_synth_BioD"/>
</dbReference>
<keyword evidence="1 9" id="KW-0963">Cytoplasm</keyword>
<comment type="subunit">
    <text evidence="9">Homodimer.</text>
</comment>
<evidence type="ECO:0000256" key="4">
    <source>
        <dbReference type="ARBA" id="ARBA00022741"/>
    </source>
</evidence>
<sequence length="221" mass="23941">MTKLLELANSKKGVFITGTGTDIGKTYVTALLAKYYREQGIDVAYYKAAISGADTIPESDAGYVKKIAGLEQSDESMVSYLFSEAVSPHLAAKINNRPIELDKIVGDYQVVKDSHQFTVVEGSGGIVCPIRYDESKKILLPDVVKALGLSIIIVADAGLGTIHNVVTTAAYIKTLGIEIEGVLLNNYIGDLMQKDNYYMIEELTGLKVIGTVAPNEENIIF</sequence>
<feature type="binding site" evidence="9">
    <location>
        <position position="215"/>
    </location>
    <ligand>
        <name>ATP</name>
        <dbReference type="ChEBI" id="CHEBI:30616"/>
    </ligand>
</feature>
<feature type="binding site" evidence="9">
    <location>
        <position position="121"/>
    </location>
    <ligand>
        <name>Mg(2+)</name>
        <dbReference type="ChEBI" id="CHEBI:18420"/>
    </ligand>
</feature>
<keyword evidence="11" id="KW-1185">Reference proteome</keyword>
<evidence type="ECO:0000256" key="5">
    <source>
        <dbReference type="ARBA" id="ARBA00022756"/>
    </source>
</evidence>
<evidence type="ECO:0000256" key="6">
    <source>
        <dbReference type="ARBA" id="ARBA00022840"/>
    </source>
</evidence>
<comment type="subcellular location">
    <subcellularLocation>
        <location evidence="9">Cytoplasm</location>
    </subcellularLocation>
</comment>
<comment type="catalytic activity">
    <reaction evidence="8">
        <text>(7R,8S)-8-amino-7-(carboxyamino)nonanoate + ATP = (4R,5S)-dethiobiotin + ADP + phosphate + H(+)</text>
        <dbReference type="Rhea" id="RHEA:63684"/>
        <dbReference type="ChEBI" id="CHEBI:15378"/>
        <dbReference type="ChEBI" id="CHEBI:30616"/>
        <dbReference type="ChEBI" id="CHEBI:43474"/>
        <dbReference type="ChEBI" id="CHEBI:149470"/>
        <dbReference type="ChEBI" id="CHEBI:149473"/>
        <dbReference type="ChEBI" id="CHEBI:456216"/>
    </reaction>
</comment>
<keyword evidence="7 9" id="KW-0460">Magnesium</keyword>
<comment type="caution">
    <text evidence="9">Lacks conserved residue(s) required for the propagation of feature annotation.</text>
</comment>
<keyword evidence="5 9" id="KW-0093">Biotin biosynthesis</keyword>
<comment type="caution">
    <text evidence="10">The sequence shown here is derived from an EMBL/GenBank/DDBJ whole genome shotgun (WGS) entry which is preliminary data.</text>
</comment>
<comment type="function">
    <text evidence="9">Catalyzes a mechanistically unusual reaction, the ATP-dependent insertion of CO2 between the N7 and N8 nitrogen atoms of 7,8-diaminopelargonic acid (DAPA, also called 7,8-diammoniononanoate) to form a ureido ring.</text>
</comment>
<evidence type="ECO:0000256" key="7">
    <source>
        <dbReference type="ARBA" id="ARBA00022842"/>
    </source>
</evidence>
<evidence type="ECO:0000256" key="1">
    <source>
        <dbReference type="ARBA" id="ARBA00022490"/>
    </source>
</evidence>
<keyword evidence="6 9" id="KW-0067">ATP-binding</keyword>
<dbReference type="AlphaFoldDB" id="A0A2G3ECX6"/>
<dbReference type="HAMAP" id="MF_00336">
    <property type="entry name" value="BioD"/>
    <property type="match status" value="1"/>
</dbReference>
<feature type="binding site" evidence="9">
    <location>
        <begin position="22"/>
        <end position="27"/>
    </location>
    <ligand>
        <name>ATP</name>
        <dbReference type="ChEBI" id="CHEBI:30616"/>
    </ligand>
</feature>
<keyword evidence="3 9" id="KW-0479">Metal-binding</keyword>
<comment type="catalytic activity">
    <reaction evidence="9">
        <text>(7R,8S)-7,8-diammoniononanoate + CO2 + ATP = (4R,5S)-dethiobiotin + ADP + phosphate + 3 H(+)</text>
        <dbReference type="Rhea" id="RHEA:15805"/>
        <dbReference type="ChEBI" id="CHEBI:15378"/>
        <dbReference type="ChEBI" id="CHEBI:16526"/>
        <dbReference type="ChEBI" id="CHEBI:30616"/>
        <dbReference type="ChEBI" id="CHEBI:43474"/>
        <dbReference type="ChEBI" id="CHEBI:149469"/>
        <dbReference type="ChEBI" id="CHEBI:149473"/>
        <dbReference type="ChEBI" id="CHEBI:456216"/>
        <dbReference type="EC" id="6.3.3.3"/>
    </reaction>
</comment>
<feature type="binding site" evidence="9">
    <location>
        <begin position="185"/>
        <end position="186"/>
    </location>
    <ligand>
        <name>ATP</name>
        <dbReference type="ChEBI" id="CHEBI:30616"/>
    </ligand>
</feature>
<feature type="binding site" evidence="9">
    <location>
        <position position="51"/>
    </location>
    <ligand>
        <name>substrate</name>
    </ligand>
</feature>
<dbReference type="EC" id="6.3.3.3" evidence="9"/>
<gene>
    <name evidence="9 10" type="primary">bioD</name>
    <name evidence="10" type="ORF">CSX00_03755</name>
</gene>
<dbReference type="Gene3D" id="3.40.50.300">
    <property type="entry name" value="P-loop containing nucleotide triphosphate hydrolases"/>
    <property type="match status" value="1"/>
</dbReference>
<organism evidence="10 11">
    <name type="scientific">Pseudobutyrivibrio ruminis</name>
    <dbReference type="NCBI Taxonomy" id="46206"/>
    <lineage>
        <taxon>Bacteria</taxon>
        <taxon>Bacillati</taxon>
        <taxon>Bacillota</taxon>
        <taxon>Clostridia</taxon>
        <taxon>Lachnospirales</taxon>
        <taxon>Lachnospiraceae</taxon>
        <taxon>Pseudobutyrivibrio</taxon>
    </lineage>
</organism>
<feature type="binding site" evidence="9">
    <location>
        <begin position="121"/>
        <end position="124"/>
    </location>
    <ligand>
        <name>ATP</name>
        <dbReference type="ChEBI" id="CHEBI:30616"/>
    </ligand>
</feature>
<dbReference type="CDD" id="cd03109">
    <property type="entry name" value="DTBS"/>
    <property type="match status" value="1"/>
</dbReference>
<proteinExistence type="inferred from homology"/>
<dbReference type="EMBL" id="PDYH01000010">
    <property type="protein sequence ID" value="PHU41070.1"/>
    <property type="molecule type" value="Genomic_DNA"/>
</dbReference>
<reference evidence="10" key="1">
    <citation type="submission" date="2017-10" db="EMBL/GenBank/DDBJ databases">
        <title>Resolving the taxonomy of Roseburia spp., Eubacterium rectale and Agathobacter spp. through phylogenomic analysis.</title>
        <authorList>
            <person name="Sheridan P.O."/>
            <person name="Walker A.W."/>
            <person name="Duncan S.H."/>
            <person name="Scott K.P."/>
            <person name="Toole P.W.O."/>
            <person name="Luis P."/>
            <person name="Flint H.J."/>
        </authorList>
    </citation>
    <scope>NUCLEOTIDE SEQUENCE [LARGE SCALE GENOMIC DNA]</scope>
    <source>
        <strain evidence="10">JK10</strain>
    </source>
</reference>
<feature type="binding site" evidence="9">
    <location>
        <position position="60"/>
    </location>
    <ligand>
        <name>ATP</name>
        <dbReference type="ChEBI" id="CHEBI:30616"/>
    </ligand>
</feature>
<dbReference type="InterPro" id="IPR027417">
    <property type="entry name" value="P-loop_NTPase"/>
</dbReference>
<dbReference type="GO" id="GO:0005829">
    <property type="term" value="C:cytosol"/>
    <property type="evidence" value="ECO:0007669"/>
    <property type="project" value="TreeGrafter"/>
</dbReference>
<feature type="binding site" evidence="9">
    <location>
        <position position="26"/>
    </location>
    <ligand>
        <name>Mg(2+)</name>
        <dbReference type="ChEBI" id="CHEBI:18420"/>
    </ligand>
</feature>
<evidence type="ECO:0000256" key="3">
    <source>
        <dbReference type="ARBA" id="ARBA00022723"/>
    </source>
</evidence>
<dbReference type="Proteomes" id="UP000224317">
    <property type="component" value="Unassembled WGS sequence"/>
</dbReference>
<evidence type="ECO:0000313" key="10">
    <source>
        <dbReference type="EMBL" id="PHU41070.1"/>
    </source>
</evidence>
<protein>
    <recommendedName>
        <fullName evidence="9">ATP-dependent dethiobiotin synthetase BioD</fullName>
        <ecNumber evidence="9">6.3.3.3</ecNumber>
    </recommendedName>
    <alternativeName>
        <fullName evidence="9">DTB synthetase</fullName>
        <shortName evidence="9">DTBS</shortName>
    </alternativeName>
    <alternativeName>
        <fullName evidence="9">Dethiobiotin synthase</fullName>
    </alternativeName>
</protein>
<dbReference type="GO" id="GO:0004141">
    <property type="term" value="F:dethiobiotin synthase activity"/>
    <property type="evidence" value="ECO:0007669"/>
    <property type="project" value="UniProtKB-UniRule"/>
</dbReference>